<dbReference type="Proteomes" id="UP000321528">
    <property type="component" value="Unassembled WGS sequence"/>
</dbReference>
<sequence length="206" mass="24638">MKRHDLNGTWLMTMDGHTYGRQMFIEFENEQIVHYKVAEQSTNGTLERELLFKEKLSATKNELVNEDRIRLYRMGETHFIISETESKSEDTEFATDYVRIEPTMTYLTKEEIQKLKFKIVWNNEEFNFIFNQILDNETIQEINQRLGRKGSMMFLEEMNETYFGSIYDNDIRRTMMAIKEINPDKIILYGFPAKPYEVVSYKTIKT</sequence>
<reference evidence="1 2" key="1">
    <citation type="submission" date="2019-07" db="EMBL/GenBank/DDBJ databases">
        <title>Draft genome of two Muricauda strains isolated from deep sea.</title>
        <authorList>
            <person name="Sun C."/>
        </authorList>
    </citation>
    <scope>NUCLEOTIDE SEQUENCE [LARGE SCALE GENOMIC DNA]</scope>
    <source>
        <strain evidence="1 2">NH166</strain>
    </source>
</reference>
<evidence type="ECO:0000313" key="1">
    <source>
        <dbReference type="EMBL" id="TXK03714.1"/>
    </source>
</evidence>
<proteinExistence type="predicted"/>
<organism evidence="1 2">
    <name type="scientific">Flagellimonas aequoris</name>
    <dbReference type="NCBI Taxonomy" id="2306997"/>
    <lineage>
        <taxon>Bacteria</taxon>
        <taxon>Pseudomonadati</taxon>
        <taxon>Bacteroidota</taxon>
        <taxon>Flavobacteriia</taxon>
        <taxon>Flavobacteriales</taxon>
        <taxon>Flavobacteriaceae</taxon>
        <taxon>Flagellimonas</taxon>
    </lineage>
</organism>
<accession>A0ABY3KUW3</accession>
<evidence type="ECO:0000313" key="2">
    <source>
        <dbReference type="Proteomes" id="UP000321528"/>
    </source>
</evidence>
<gene>
    <name evidence="1" type="ORF">FQ019_05630</name>
</gene>
<keyword evidence="2" id="KW-1185">Reference proteome</keyword>
<name>A0ABY3KUW3_9FLAO</name>
<dbReference type="EMBL" id="VNWL01000014">
    <property type="protein sequence ID" value="TXK03714.1"/>
    <property type="molecule type" value="Genomic_DNA"/>
</dbReference>
<comment type="caution">
    <text evidence="1">The sequence shown here is derived from an EMBL/GenBank/DDBJ whole genome shotgun (WGS) entry which is preliminary data.</text>
</comment>
<dbReference type="RefSeq" id="WP_147378537.1">
    <property type="nucleotide sequence ID" value="NZ_QXFJ01000015.1"/>
</dbReference>
<protein>
    <submittedName>
        <fullName evidence="1">Uncharacterized protein</fullName>
    </submittedName>
</protein>